<accession>A0A066V4C4</accession>
<feature type="region of interest" description="Disordered" evidence="1">
    <location>
        <begin position="1"/>
        <end position="91"/>
    </location>
</feature>
<dbReference type="STRING" id="1037660.A0A066V4C4"/>
<keyword evidence="3" id="KW-1185">Reference proteome</keyword>
<dbReference type="InParanoid" id="A0A066V4C4"/>
<dbReference type="PANTHER" id="PTHR37287:SF1">
    <property type="entry name" value="INO EIGHTY SUBUNIT 1"/>
    <property type="match status" value="1"/>
</dbReference>
<evidence type="ECO:0000313" key="2">
    <source>
        <dbReference type="EMBL" id="KDN36286.1"/>
    </source>
</evidence>
<feature type="compositionally biased region" description="Basic and acidic residues" evidence="1">
    <location>
        <begin position="165"/>
        <end position="176"/>
    </location>
</feature>
<evidence type="ECO:0000313" key="3">
    <source>
        <dbReference type="Proteomes" id="UP000027361"/>
    </source>
</evidence>
<dbReference type="AlphaFoldDB" id="A0A066V4C4"/>
<dbReference type="RefSeq" id="XP_013240001.1">
    <property type="nucleotide sequence ID" value="XM_013384547.1"/>
</dbReference>
<organism evidence="2 3">
    <name type="scientific">Tilletiaria anomala (strain ATCC 24038 / CBS 436.72 / UBC 951)</name>
    <dbReference type="NCBI Taxonomy" id="1037660"/>
    <lineage>
        <taxon>Eukaryota</taxon>
        <taxon>Fungi</taxon>
        <taxon>Dikarya</taxon>
        <taxon>Basidiomycota</taxon>
        <taxon>Ustilaginomycotina</taxon>
        <taxon>Exobasidiomycetes</taxon>
        <taxon>Georgefischeriales</taxon>
        <taxon>Tilletiariaceae</taxon>
        <taxon>Tilletiaria</taxon>
    </lineage>
</organism>
<dbReference type="OrthoDB" id="5413003at2759"/>
<dbReference type="PANTHER" id="PTHR37287">
    <property type="entry name" value="INO EIGHTY SUBUNIT 1"/>
    <property type="match status" value="1"/>
</dbReference>
<feature type="region of interest" description="Disordered" evidence="1">
    <location>
        <begin position="156"/>
        <end position="176"/>
    </location>
</feature>
<dbReference type="HOGENOM" id="CLU_337106_0_0_1"/>
<dbReference type="EMBL" id="JMSN01000175">
    <property type="protein sequence ID" value="KDN36286.1"/>
    <property type="molecule type" value="Genomic_DNA"/>
</dbReference>
<feature type="region of interest" description="Disordered" evidence="1">
    <location>
        <begin position="796"/>
        <end position="815"/>
    </location>
</feature>
<feature type="region of interest" description="Disordered" evidence="1">
    <location>
        <begin position="199"/>
        <end position="236"/>
    </location>
</feature>
<dbReference type="InterPro" id="IPR038014">
    <property type="entry name" value="Ies1"/>
</dbReference>
<reference evidence="2 3" key="1">
    <citation type="submission" date="2014-05" db="EMBL/GenBank/DDBJ databases">
        <title>Draft genome sequence of a rare smut relative, Tilletiaria anomala UBC 951.</title>
        <authorList>
            <consortium name="DOE Joint Genome Institute"/>
            <person name="Toome M."/>
            <person name="Kuo A."/>
            <person name="Henrissat B."/>
            <person name="Lipzen A."/>
            <person name="Tritt A."/>
            <person name="Yoshinaga Y."/>
            <person name="Zane M."/>
            <person name="Barry K."/>
            <person name="Grigoriev I.V."/>
            <person name="Spatafora J.W."/>
            <person name="Aimea M.C."/>
        </authorList>
    </citation>
    <scope>NUCLEOTIDE SEQUENCE [LARGE SCALE GENOMIC DNA]</scope>
    <source>
        <strain evidence="2 3">UBC 951</strain>
    </source>
</reference>
<feature type="compositionally biased region" description="Low complexity" evidence="1">
    <location>
        <begin position="616"/>
        <end position="647"/>
    </location>
</feature>
<protein>
    <submittedName>
        <fullName evidence="2">Uncharacterized protein</fullName>
    </submittedName>
</protein>
<dbReference type="GO" id="GO:0031011">
    <property type="term" value="C:Ino80 complex"/>
    <property type="evidence" value="ECO:0007669"/>
    <property type="project" value="InterPro"/>
</dbReference>
<proteinExistence type="predicted"/>
<comment type="caution">
    <text evidence="2">The sequence shown here is derived from an EMBL/GenBank/DDBJ whole genome shotgun (WGS) entry which is preliminary data.</text>
</comment>
<dbReference type="Proteomes" id="UP000027361">
    <property type="component" value="Unassembled WGS sequence"/>
</dbReference>
<feature type="compositionally biased region" description="Acidic residues" evidence="1">
    <location>
        <begin position="734"/>
        <end position="744"/>
    </location>
</feature>
<evidence type="ECO:0000256" key="1">
    <source>
        <dbReference type="SAM" id="MobiDB-lite"/>
    </source>
</evidence>
<feature type="compositionally biased region" description="Low complexity" evidence="1">
    <location>
        <begin position="68"/>
        <end position="80"/>
    </location>
</feature>
<dbReference type="GeneID" id="25265474"/>
<feature type="region of interest" description="Disordered" evidence="1">
    <location>
        <begin position="607"/>
        <end position="668"/>
    </location>
</feature>
<name>A0A066V4C4_TILAU</name>
<sequence>MMDGEAMDMDREPPPAPADSSITEAPMPHSDAAVADVSMADGSTTEADQPAAAQGEQPSGADIRVVSAAAEEAQAAAGQGDTSPVKPPHGSARAQAVKLADGDPILRNDLQHNLLAHLFGDTTRCFTNPRPGIRAEGGAGSDKFAKGPPDVICAPAFPEGQAEGTTRRSDETPEEYAAWKDRLERYKASKKKALERAKAAQEAQLAAEDGAPAPVSGQAAEPHPAANAPDEEEWPQNGAEKLTFKELYLESLVTSSKCTKSVRANLLNDPIYAEALAKVCFLLNVGRMNTTLAFYPEMKTMLRSYHAIPSIQTTETTRRSLQDSPRLKALLKSQQLANEKPGATSGGPPPSAATIAAARAAQAAGLQEAPATLDELVAERFVKQRLHPPTSIISLVFLLCTHAEEVAQLHFSPPVDGWALLFPDPDAPIPSGQRTRAFLWLTWHYLEGGAALPPGGSDGSVHSGSAACNPFADEHSLRSVEIARKVWGLLAPAEQDEMHKHGRWRGVPAPLKAEMFKDDAAYEEARQLAEAEGEATAEGKGEGKDVAAVATTTNLLFRIRAPRVDVVAPEAIAQENVDTPEELEFGEAMQRQRTEFVNKIVEETSGLAAGDAGEDGSSSAPSEALAAAAATAGRAERGASGSPAPGAIGNKGKLKRLSTGGASGSGGAAAASLKKRMRAQAAANSSAAAAAISKEEVDTPSKSTSFKVTLHSKKDKGKAVATATLARESRGADKDDEEDDEDDHDDTRSSSIAPSTEDILEKLWHKPLLSPSLALPGRDSMSRQAWRRILERAAQGIGDASYNSDNEEQADYEAKDDRVKPKLELARMLHCIRNSRVVTSFVEGDNDRAAQ</sequence>
<gene>
    <name evidence="2" type="ORF">K437DRAFT_260180</name>
</gene>
<feature type="compositionally biased region" description="Low complexity" evidence="1">
    <location>
        <begin position="30"/>
        <end position="41"/>
    </location>
</feature>
<feature type="region of interest" description="Disordered" evidence="1">
    <location>
        <begin position="690"/>
        <end position="757"/>
    </location>
</feature>
<dbReference type="OMA" id="RANAFMW"/>